<sequence length="80" mass="9694">MIRIRSLSSFMLRLRIPRIEIRVSRRKRIRKAFVNASASFVRSITKEMNRRRTMCWYYYGSSSWRMQDCLLTVLQTKKAS</sequence>
<dbReference type="AlphaFoldDB" id="A0A654EK25"/>
<dbReference type="ExpressionAtlas" id="A0A654EK25">
    <property type="expression patterns" value="baseline and differential"/>
</dbReference>
<evidence type="ECO:0000313" key="2">
    <source>
        <dbReference type="EMBL" id="VYS49666.1"/>
    </source>
</evidence>
<gene>
    <name evidence="2" type="ORF">AN1_LOCUS5140</name>
    <name evidence="1" type="ORF">C24_LOCUS5015</name>
</gene>
<name>A0A654EK25_ARATH</name>
<dbReference type="EMBL" id="CACRSJ010000104">
    <property type="protein sequence ID" value="VYS49666.1"/>
    <property type="molecule type" value="Genomic_DNA"/>
</dbReference>
<dbReference type="Proteomes" id="UP000426265">
    <property type="component" value="Unassembled WGS sequence"/>
</dbReference>
<organism evidence="2 3">
    <name type="scientific">Arabidopsis thaliana</name>
    <name type="common">Mouse-ear cress</name>
    <dbReference type="NCBI Taxonomy" id="3702"/>
    <lineage>
        <taxon>Eukaryota</taxon>
        <taxon>Viridiplantae</taxon>
        <taxon>Streptophyta</taxon>
        <taxon>Embryophyta</taxon>
        <taxon>Tracheophyta</taxon>
        <taxon>Spermatophyta</taxon>
        <taxon>Magnoliopsida</taxon>
        <taxon>eudicotyledons</taxon>
        <taxon>Gunneridae</taxon>
        <taxon>Pentapetalae</taxon>
        <taxon>rosids</taxon>
        <taxon>malvids</taxon>
        <taxon>Brassicales</taxon>
        <taxon>Brassicaceae</taxon>
        <taxon>Camelineae</taxon>
        <taxon>Arabidopsis</taxon>
    </lineage>
</organism>
<dbReference type="EMBL" id="CACSHJ010000087">
    <property type="protein sequence ID" value="CAA0307642.1"/>
    <property type="molecule type" value="Genomic_DNA"/>
</dbReference>
<proteinExistence type="predicted"/>
<evidence type="ECO:0000313" key="1">
    <source>
        <dbReference type="EMBL" id="CAA0307642.1"/>
    </source>
</evidence>
<accession>A0A5S9WRK9</accession>
<evidence type="ECO:0000313" key="3">
    <source>
        <dbReference type="Proteomes" id="UP000426265"/>
    </source>
</evidence>
<evidence type="ECO:0000313" key="4">
    <source>
        <dbReference type="Proteomes" id="UP000434276"/>
    </source>
</evidence>
<reference evidence="2 3" key="1">
    <citation type="submission" date="2019-11" db="EMBL/GenBank/DDBJ databases">
        <authorList>
            <person name="Jiao W.-B."/>
            <person name="Schneeberger K."/>
        </authorList>
    </citation>
    <scope>NUCLEOTIDE SEQUENCE [LARGE SCALE GENOMIC DNA]</scope>
    <source>
        <strain evidence="3">cv. An-1</strain>
        <strain evidence="4">cv. C24</strain>
    </source>
</reference>
<dbReference type="Proteomes" id="UP000434276">
    <property type="component" value="Unassembled WGS sequence"/>
</dbReference>
<accession>A0A654EK25</accession>
<protein>
    <submittedName>
        <fullName evidence="2">Uncharacterized protein</fullName>
    </submittedName>
</protein>